<gene>
    <name evidence="2" type="ORF">GNZ18_16070</name>
</gene>
<dbReference type="InterPro" id="IPR025325">
    <property type="entry name" value="DUF4231"/>
</dbReference>
<keyword evidence="3" id="KW-1185">Reference proteome</keyword>
<dbReference type="Proteomes" id="UP000432015">
    <property type="component" value="Unassembled WGS sequence"/>
</dbReference>
<keyword evidence="1" id="KW-0472">Membrane</keyword>
<dbReference type="EMBL" id="WOFH01000005">
    <property type="protein sequence ID" value="MUN38113.1"/>
    <property type="molecule type" value="Genomic_DNA"/>
</dbReference>
<keyword evidence="1" id="KW-1133">Transmembrane helix</keyword>
<name>A0A7K1L1D1_9ACTN</name>
<dbReference type="RefSeq" id="WP_156217271.1">
    <property type="nucleotide sequence ID" value="NZ_WOFH01000005.1"/>
</dbReference>
<evidence type="ECO:0000313" key="2">
    <source>
        <dbReference type="EMBL" id="MUN38113.1"/>
    </source>
</evidence>
<accession>A0A7K1L1D1</accession>
<evidence type="ECO:0000313" key="3">
    <source>
        <dbReference type="Proteomes" id="UP000432015"/>
    </source>
</evidence>
<feature type="transmembrane region" description="Helical" evidence="1">
    <location>
        <begin position="107"/>
        <end position="127"/>
    </location>
</feature>
<dbReference type="NCBIfam" id="NF033634">
    <property type="entry name" value="SLATT_1"/>
    <property type="match status" value="1"/>
</dbReference>
<keyword evidence="1" id="KW-0812">Transmembrane</keyword>
<reference evidence="2 3" key="1">
    <citation type="submission" date="2019-11" db="EMBL/GenBank/DDBJ databases">
        <authorList>
            <person name="Cao P."/>
        </authorList>
    </citation>
    <scope>NUCLEOTIDE SEQUENCE [LARGE SCALE GENOMIC DNA]</scope>
    <source>
        <strain evidence="2 3">NEAU-AAG5</strain>
    </source>
</reference>
<evidence type="ECO:0000256" key="1">
    <source>
        <dbReference type="SAM" id="Phobius"/>
    </source>
</evidence>
<protein>
    <submittedName>
        <fullName evidence="2">DUF4231 domain-containing protein</fullName>
    </submittedName>
</protein>
<dbReference type="AlphaFoldDB" id="A0A7K1L1D1"/>
<dbReference type="Pfam" id="PF14015">
    <property type="entry name" value="DUF4231"/>
    <property type="match status" value="1"/>
</dbReference>
<proteinExistence type="predicted"/>
<sequence>MSWLRLVGGGPWSGRIESPQGGGTVCRSVWRPCVLDDGRDVSVAGTDGHWVERIVEADQEFPEVVSQTWRWYARSATRARFSYYGLELSSLLVAAAIPVSAVVWKSATAAAILGAVLVLVTGIRQVVGWHENWMSFAQARHQIEKEIALYGMKHGPYGEAGDSRGLLCATVLEIAEGEGQRWSARRAQVAATPPVLPPAPNQPQ</sequence>
<feature type="transmembrane region" description="Helical" evidence="1">
    <location>
        <begin position="81"/>
        <end position="101"/>
    </location>
</feature>
<organism evidence="2 3">
    <name type="scientific">Actinomadura litoris</name>
    <dbReference type="NCBI Taxonomy" id="2678616"/>
    <lineage>
        <taxon>Bacteria</taxon>
        <taxon>Bacillati</taxon>
        <taxon>Actinomycetota</taxon>
        <taxon>Actinomycetes</taxon>
        <taxon>Streptosporangiales</taxon>
        <taxon>Thermomonosporaceae</taxon>
        <taxon>Actinomadura</taxon>
    </lineage>
</organism>
<comment type="caution">
    <text evidence="2">The sequence shown here is derived from an EMBL/GenBank/DDBJ whole genome shotgun (WGS) entry which is preliminary data.</text>
</comment>